<dbReference type="RefSeq" id="XP_024380913.1">
    <property type="nucleotide sequence ID" value="XM_024525145.2"/>
</dbReference>
<keyword evidence="3 5" id="KW-0863">Zinc-finger</keyword>
<evidence type="ECO:0000313" key="8">
    <source>
        <dbReference type="EMBL" id="PNR50510.1"/>
    </source>
</evidence>
<evidence type="ECO:0000256" key="3">
    <source>
        <dbReference type="ARBA" id="ARBA00022771"/>
    </source>
</evidence>
<keyword evidence="2" id="KW-0479">Metal-binding</keyword>
<evidence type="ECO:0000256" key="2">
    <source>
        <dbReference type="ARBA" id="ARBA00022723"/>
    </source>
</evidence>
<reference evidence="8 10" key="2">
    <citation type="journal article" date="2018" name="Plant J.">
        <title>The Physcomitrella patens chromosome-scale assembly reveals moss genome structure and evolution.</title>
        <authorList>
            <person name="Lang D."/>
            <person name="Ullrich K.K."/>
            <person name="Murat F."/>
            <person name="Fuchs J."/>
            <person name="Jenkins J."/>
            <person name="Haas F.B."/>
            <person name="Piednoel M."/>
            <person name="Gundlach H."/>
            <person name="Van Bel M."/>
            <person name="Meyberg R."/>
            <person name="Vives C."/>
            <person name="Morata J."/>
            <person name="Symeonidi A."/>
            <person name="Hiss M."/>
            <person name="Muchero W."/>
            <person name="Kamisugi Y."/>
            <person name="Saleh O."/>
            <person name="Blanc G."/>
            <person name="Decker E.L."/>
            <person name="van Gessel N."/>
            <person name="Grimwood J."/>
            <person name="Hayes R.D."/>
            <person name="Graham S.W."/>
            <person name="Gunter L.E."/>
            <person name="McDaniel S.F."/>
            <person name="Hoernstein S.N.W."/>
            <person name="Larsson A."/>
            <person name="Li F.W."/>
            <person name="Perroud P.F."/>
            <person name="Phillips J."/>
            <person name="Ranjan P."/>
            <person name="Rokshar D.S."/>
            <person name="Rothfels C.J."/>
            <person name="Schneider L."/>
            <person name="Shu S."/>
            <person name="Stevenson D.W."/>
            <person name="Thummler F."/>
            <person name="Tillich M."/>
            <person name="Villarreal Aguilar J.C."/>
            <person name="Widiez T."/>
            <person name="Wong G.K."/>
            <person name="Wymore A."/>
            <person name="Zhang Y."/>
            <person name="Zimmer A.D."/>
            <person name="Quatrano R.S."/>
            <person name="Mayer K.F.X."/>
            <person name="Goodstein D."/>
            <person name="Casacuberta J.M."/>
            <person name="Vandepoele K."/>
            <person name="Reski R."/>
            <person name="Cuming A.C."/>
            <person name="Tuskan G.A."/>
            <person name="Maumus F."/>
            <person name="Salse J."/>
            <person name="Schmutz J."/>
            <person name="Rensing S.A."/>
        </authorList>
    </citation>
    <scope>NUCLEOTIDE SEQUENCE [LARGE SCALE GENOMIC DNA]</scope>
    <source>
        <strain evidence="9 10">cv. Gransden 2004</strain>
    </source>
</reference>
<accession>A9SWR4</accession>
<dbReference type="Pfam" id="PF01428">
    <property type="entry name" value="zf-AN1"/>
    <property type="match status" value="1"/>
</dbReference>
<feature type="domain" description="AN1-type" evidence="7">
    <location>
        <begin position="123"/>
        <end position="169"/>
    </location>
</feature>
<proteinExistence type="predicted"/>
<dbReference type="STRING" id="3218.A9SWR4"/>
<dbReference type="OMA" id="TCEVERT"/>
<dbReference type="Gene3D" id="1.20.5.4770">
    <property type="match status" value="1"/>
</dbReference>
<keyword evidence="4" id="KW-0862">Zinc</keyword>
<evidence type="ECO:0000259" key="6">
    <source>
        <dbReference type="PROSITE" id="PS51036"/>
    </source>
</evidence>
<dbReference type="PROSITE" id="PS51039">
    <property type="entry name" value="ZF_AN1"/>
    <property type="match status" value="1"/>
</dbReference>
<dbReference type="EMBL" id="ABEU02000007">
    <property type="protein sequence ID" value="PNR50510.1"/>
    <property type="molecule type" value="Genomic_DNA"/>
</dbReference>
<dbReference type="HOGENOM" id="CLU_057016_5_0_1"/>
<dbReference type="SMART" id="SM00259">
    <property type="entry name" value="ZnF_A20"/>
    <property type="match status" value="1"/>
</dbReference>
<dbReference type="InterPro" id="IPR035896">
    <property type="entry name" value="AN1-like_Znf"/>
</dbReference>
<dbReference type="Pfam" id="PF01754">
    <property type="entry name" value="zf-A20"/>
    <property type="match status" value="1"/>
</dbReference>
<protein>
    <submittedName>
        <fullName evidence="8 9">Uncharacterized protein</fullName>
    </submittedName>
</protein>
<reference evidence="9" key="3">
    <citation type="submission" date="2020-12" db="UniProtKB">
        <authorList>
            <consortium name="EnsemblPlants"/>
        </authorList>
    </citation>
    <scope>IDENTIFICATION</scope>
</reference>
<sequence length="188" mass="20123">MATERVSQETTSQAPEGPVMCKNLCGFFGSQATMGLCSKCYRETVMQAKMTALAEQATQAAQATSATAAAVQPPAPVHETKLTCEVERTMIVPHQSSSYQQDLVTPAAAAPQAVKSSIAAPSRPEPNRCGSCRKRVGLTGFKCRCGNLYCALHRYSDKHTCTYDYKAAGQEAIAKANPLVVAEKVVKF</sequence>
<evidence type="ECO:0000256" key="4">
    <source>
        <dbReference type="ARBA" id="ARBA00022833"/>
    </source>
</evidence>
<dbReference type="PANTHER" id="PTHR10634">
    <property type="entry name" value="AN1-TYPE ZINC FINGER PROTEIN"/>
    <property type="match status" value="1"/>
</dbReference>
<dbReference type="AlphaFoldDB" id="A9SWR4"/>
<name>A9SWR4_PHYPA</name>
<dbReference type="InterPro" id="IPR050652">
    <property type="entry name" value="AN1_A20_ZnFinger"/>
</dbReference>
<dbReference type="GeneID" id="112284841"/>
<dbReference type="EnsemblPlants" id="Pp3c7_310V3.1">
    <property type="protein sequence ID" value="PAC:32924800.CDS.1"/>
    <property type="gene ID" value="Pp3c7_310"/>
</dbReference>
<feature type="domain" description="A20-type" evidence="6">
    <location>
        <begin position="15"/>
        <end position="49"/>
    </location>
</feature>
<dbReference type="InterPro" id="IPR000058">
    <property type="entry name" value="Znf_AN1"/>
</dbReference>
<dbReference type="GO" id="GO:0008270">
    <property type="term" value="F:zinc ion binding"/>
    <property type="evidence" value="ECO:0007669"/>
    <property type="project" value="UniProtKB-KW"/>
</dbReference>
<dbReference type="SUPFAM" id="SSF57716">
    <property type="entry name" value="Glucocorticoid receptor-like (DNA-binding domain)"/>
    <property type="match status" value="1"/>
</dbReference>
<dbReference type="PANTHER" id="PTHR10634:SF149">
    <property type="entry name" value="AN1-TYPE DOMAIN-CONTAINING PROTEIN-RELATED"/>
    <property type="match status" value="1"/>
</dbReference>
<evidence type="ECO:0000256" key="5">
    <source>
        <dbReference type="PROSITE-ProRule" id="PRU00449"/>
    </source>
</evidence>
<evidence type="ECO:0000256" key="1">
    <source>
        <dbReference type="ARBA" id="ARBA00003732"/>
    </source>
</evidence>
<evidence type="ECO:0000259" key="7">
    <source>
        <dbReference type="PROSITE" id="PS51039"/>
    </source>
</evidence>
<comment type="function">
    <text evidence="1">May be involved in environmental stress response.</text>
</comment>
<dbReference type="eggNOG" id="KOG3173">
    <property type="taxonomic scope" value="Eukaryota"/>
</dbReference>
<dbReference type="FunFam" id="4.10.1110.10:FF:000001">
    <property type="entry name" value="Zinc finger AN1-type containing 6"/>
    <property type="match status" value="1"/>
</dbReference>
<dbReference type="PROSITE" id="PS51036">
    <property type="entry name" value="ZF_A20"/>
    <property type="match status" value="1"/>
</dbReference>
<dbReference type="Gramene" id="Pp3c7_310V3.1">
    <property type="protein sequence ID" value="PAC:32924800.CDS.1"/>
    <property type="gene ID" value="Pp3c7_310"/>
</dbReference>
<dbReference type="OrthoDB" id="428577at2759"/>
<dbReference type="EnsemblPlants" id="Pp3c7_310V3.2">
    <property type="protein sequence ID" value="PAC:32924801.CDS.1"/>
    <property type="gene ID" value="Pp3c7_310"/>
</dbReference>
<dbReference type="SUPFAM" id="SSF118310">
    <property type="entry name" value="AN1-like Zinc finger"/>
    <property type="match status" value="1"/>
</dbReference>
<dbReference type="InterPro" id="IPR002653">
    <property type="entry name" value="Znf_A20"/>
</dbReference>
<evidence type="ECO:0000313" key="10">
    <source>
        <dbReference type="Proteomes" id="UP000006727"/>
    </source>
</evidence>
<dbReference type="Proteomes" id="UP000006727">
    <property type="component" value="Chromosome 7"/>
</dbReference>
<dbReference type="SMART" id="SM00154">
    <property type="entry name" value="ZnF_AN1"/>
    <property type="match status" value="1"/>
</dbReference>
<evidence type="ECO:0000313" key="9">
    <source>
        <dbReference type="EnsemblPlants" id="PAC:32924800.CDS.1"/>
    </source>
</evidence>
<dbReference type="PaxDb" id="3218-PP1S130_254V6.1"/>
<dbReference type="Gramene" id="Pp3c7_310V3.2">
    <property type="protein sequence ID" value="PAC:32924801.CDS.1"/>
    <property type="gene ID" value="Pp3c7_310"/>
</dbReference>
<keyword evidence="10" id="KW-1185">Reference proteome</keyword>
<dbReference type="GO" id="GO:0003677">
    <property type="term" value="F:DNA binding"/>
    <property type="evidence" value="ECO:0007669"/>
    <property type="project" value="InterPro"/>
</dbReference>
<dbReference type="Gene3D" id="4.10.1110.10">
    <property type="entry name" value="AN1-like Zinc finger"/>
    <property type="match status" value="1"/>
</dbReference>
<organism evidence="8">
    <name type="scientific">Physcomitrium patens</name>
    <name type="common">Spreading-leaved earth moss</name>
    <name type="synonym">Physcomitrella patens</name>
    <dbReference type="NCBI Taxonomy" id="3218"/>
    <lineage>
        <taxon>Eukaryota</taxon>
        <taxon>Viridiplantae</taxon>
        <taxon>Streptophyta</taxon>
        <taxon>Embryophyta</taxon>
        <taxon>Bryophyta</taxon>
        <taxon>Bryophytina</taxon>
        <taxon>Bryopsida</taxon>
        <taxon>Funariidae</taxon>
        <taxon>Funariales</taxon>
        <taxon>Funariaceae</taxon>
        <taxon>Physcomitrium</taxon>
    </lineage>
</organism>
<reference evidence="8 10" key="1">
    <citation type="journal article" date="2008" name="Science">
        <title>The Physcomitrella genome reveals evolutionary insights into the conquest of land by plants.</title>
        <authorList>
            <person name="Rensing S."/>
            <person name="Lang D."/>
            <person name="Zimmer A."/>
            <person name="Terry A."/>
            <person name="Salamov A."/>
            <person name="Shapiro H."/>
            <person name="Nishiyama T."/>
            <person name="Perroud P.-F."/>
            <person name="Lindquist E."/>
            <person name="Kamisugi Y."/>
            <person name="Tanahashi T."/>
            <person name="Sakakibara K."/>
            <person name="Fujita T."/>
            <person name="Oishi K."/>
            <person name="Shin-I T."/>
            <person name="Kuroki Y."/>
            <person name="Toyoda A."/>
            <person name="Suzuki Y."/>
            <person name="Hashimoto A."/>
            <person name="Yamaguchi K."/>
            <person name="Sugano A."/>
            <person name="Kohara Y."/>
            <person name="Fujiyama A."/>
            <person name="Anterola A."/>
            <person name="Aoki S."/>
            <person name="Ashton N."/>
            <person name="Barbazuk W.B."/>
            <person name="Barker E."/>
            <person name="Bennetzen J."/>
            <person name="Bezanilla M."/>
            <person name="Blankenship R."/>
            <person name="Cho S.H."/>
            <person name="Dutcher S."/>
            <person name="Estelle M."/>
            <person name="Fawcett J.A."/>
            <person name="Gundlach H."/>
            <person name="Hanada K."/>
            <person name="Heyl A."/>
            <person name="Hicks K.A."/>
            <person name="Hugh J."/>
            <person name="Lohr M."/>
            <person name="Mayer K."/>
            <person name="Melkozernov A."/>
            <person name="Murata T."/>
            <person name="Nelson D."/>
            <person name="Pils B."/>
            <person name="Prigge M."/>
            <person name="Reiss B."/>
            <person name="Renner T."/>
            <person name="Rombauts S."/>
            <person name="Rushton P."/>
            <person name="Sanderfoot A."/>
            <person name="Schween G."/>
            <person name="Shiu S.-H."/>
            <person name="Stueber K."/>
            <person name="Theodoulou F.L."/>
            <person name="Tu H."/>
            <person name="Van de Peer Y."/>
            <person name="Verrier P.J."/>
            <person name="Waters E."/>
            <person name="Wood A."/>
            <person name="Yang L."/>
            <person name="Cove D."/>
            <person name="Cuming A."/>
            <person name="Hasebe M."/>
            <person name="Lucas S."/>
            <person name="Mishler D.B."/>
            <person name="Reski R."/>
            <person name="Grigoriev I."/>
            <person name="Quatrano R.S."/>
            <person name="Boore J.L."/>
        </authorList>
    </citation>
    <scope>NUCLEOTIDE SEQUENCE [LARGE SCALE GENOMIC DNA]</scope>
    <source>
        <strain evidence="9 10">cv. Gransden 2004</strain>
    </source>
</reference>
<gene>
    <name evidence="9" type="primary">LOC112284841</name>
    <name evidence="8" type="ORF">PHYPA_009696</name>
</gene>